<dbReference type="AlphaFoldDB" id="A0A0R3KC31"/>
<organism evidence="2 3">
    <name type="scientific">Bradyrhizobium valentinum</name>
    <dbReference type="NCBI Taxonomy" id="1518501"/>
    <lineage>
        <taxon>Bacteria</taxon>
        <taxon>Pseudomonadati</taxon>
        <taxon>Pseudomonadota</taxon>
        <taxon>Alphaproteobacteria</taxon>
        <taxon>Hyphomicrobiales</taxon>
        <taxon>Nitrobacteraceae</taxon>
        <taxon>Bradyrhizobium</taxon>
    </lineage>
</organism>
<comment type="caution">
    <text evidence="2">The sequence shown here is derived from an EMBL/GenBank/DDBJ whole genome shotgun (WGS) entry which is preliminary data.</text>
</comment>
<dbReference type="Gene3D" id="3.40.50.12370">
    <property type="match status" value="1"/>
</dbReference>
<name>A0A0R3KC31_9BRAD</name>
<dbReference type="EMBL" id="LLXX01000229">
    <property type="protein sequence ID" value="KRQ92682.1"/>
    <property type="molecule type" value="Genomic_DNA"/>
</dbReference>
<reference evidence="2 3" key="1">
    <citation type="submission" date="2014-03" db="EMBL/GenBank/DDBJ databases">
        <title>Bradyrhizobium valentinum sp. nov., isolated from effective nodules of Lupinus mariae-josephae, a lupine endemic of basic-lime soils in Eastern Spain.</title>
        <authorList>
            <person name="Duran D."/>
            <person name="Rey L."/>
            <person name="Navarro A."/>
            <person name="Busquets A."/>
            <person name="Imperial J."/>
            <person name="Ruiz-Argueso T."/>
        </authorList>
    </citation>
    <scope>NUCLEOTIDE SEQUENCE [LARGE SCALE GENOMIC DNA]</scope>
    <source>
        <strain evidence="2 3">LmjM3</strain>
    </source>
</reference>
<dbReference type="STRING" id="1518501.CQ10_29635"/>
<dbReference type="SUPFAM" id="SSF52402">
    <property type="entry name" value="Adenine nucleotide alpha hydrolases-like"/>
    <property type="match status" value="1"/>
</dbReference>
<dbReference type="Proteomes" id="UP000051913">
    <property type="component" value="Unassembled WGS sequence"/>
</dbReference>
<evidence type="ECO:0000313" key="3">
    <source>
        <dbReference type="Proteomes" id="UP000051913"/>
    </source>
</evidence>
<accession>A0A0R3KC31</accession>
<evidence type="ECO:0000256" key="1">
    <source>
        <dbReference type="SAM" id="MobiDB-lite"/>
    </source>
</evidence>
<keyword evidence="3" id="KW-1185">Reference proteome</keyword>
<feature type="compositionally biased region" description="Basic and acidic residues" evidence="1">
    <location>
        <begin position="217"/>
        <end position="228"/>
    </location>
</feature>
<gene>
    <name evidence="2" type="ORF">CP49_33085</name>
</gene>
<protein>
    <submittedName>
        <fullName evidence="2">Uncharacterized protein</fullName>
    </submittedName>
</protein>
<feature type="region of interest" description="Disordered" evidence="1">
    <location>
        <begin position="203"/>
        <end position="228"/>
    </location>
</feature>
<evidence type="ECO:0000313" key="2">
    <source>
        <dbReference type="EMBL" id="KRQ92682.1"/>
    </source>
</evidence>
<sequence length="228" mass="24156">MRQELIAPGWRARPALSSIRALSARSSSKAILSPISSACCSPWTKARTRASRIAGLLAGARGLPITVLHVGARAKQREGKRQEKRQDEERHEAVIREAATAIAEADRESVGDVEVTTRAPVQGAADAVVEEARKGFDLLVVGMENVLGKDGFDKKIEDVASGFKGPVALVAAKGVHLKQPASAEFRILAPVSGSALSRRGAEIAGALKPSSTQRGSCVHDQEERRAPA</sequence>
<proteinExistence type="predicted"/>